<dbReference type="Proteomes" id="UP001362999">
    <property type="component" value="Unassembled WGS sequence"/>
</dbReference>
<proteinExistence type="inferred from homology"/>
<organism evidence="7 8">
    <name type="scientific">Favolaschia claudopus</name>
    <dbReference type="NCBI Taxonomy" id="2862362"/>
    <lineage>
        <taxon>Eukaryota</taxon>
        <taxon>Fungi</taxon>
        <taxon>Dikarya</taxon>
        <taxon>Basidiomycota</taxon>
        <taxon>Agaricomycotina</taxon>
        <taxon>Agaricomycetes</taxon>
        <taxon>Agaricomycetidae</taxon>
        <taxon>Agaricales</taxon>
        <taxon>Marasmiineae</taxon>
        <taxon>Mycenaceae</taxon>
        <taxon>Favolaschia</taxon>
    </lineage>
</organism>
<dbReference type="SUPFAM" id="SSF47616">
    <property type="entry name" value="GST C-terminal domain-like"/>
    <property type="match status" value="1"/>
</dbReference>
<comment type="similarity">
    <text evidence="1">Belongs to the GST superfamily. Phi family.</text>
</comment>
<dbReference type="GO" id="GO:0005737">
    <property type="term" value="C:cytoplasm"/>
    <property type="evidence" value="ECO:0007669"/>
    <property type="project" value="TreeGrafter"/>
</dbReference>
<reference evidence="7 8" key="1">
    <citation type="journal article" date="2024" name="J Genomics">
        <title>Draft genome sequencing and assembly of Favolaschia claudopus CIRM-BRFM 2984 isolated from oak limbs.</title>
        <authorList>
            <person name="Navarro D."/>
            <person name="Drula E."/>
            <person name="Chaduli D."/>
            <person name="Cazenave R."/>
            <person name="Ahrendt S."/>
            <person name="Wang J."/>
            <person name="Lipzen A."/>
            <person name="Daum C."/>
            <person name="Barry K."/>
            <person name="Grigoriev I.V."/>
            <person name="Favel A."/>
            <person name="Rosso M.N."/>
            <person name="Martin F."/>
        </authorList>
    </citation>
    <scope>NUCLEOTIDE SEQUENCE [LARGE SCALE GENOMIC DNA]</scope>
    <source>
        <strain evidence="7 8">CIRM-BRFM 2984</strain>
    </source>
</reference>
<dbReference type="InterPro" id="IPR010987">
    <property type="entry name" value="Glutathione-S-Trfase_C-like"/>
</dbReference>
<evidence type="ECO:0000256" key="2">
    <source>
        <dbReference type="ARBA" id="ARBA00012452"/>
    </source>
</evidence>
<feature type="domain" description="GST N-terminal" evidence="5">
    <location>
        <begin position="2"/>
        <end position="83"/>
    </location>
</feature>
<evidence type="ECO:0000313" key="8">
    <source>
        <dbReference type="Proteomes" id="UP001362999"/>
    </source>
</evidence>
<dbReference type="GO" id="GO:0006749">
    <property type="term" value="P:glutathione metabolic process"/>
    <property type="evidence" value="ECO:0007669"/>
    <property type="project" value="TreeGrafter"/>
</dbReference>
<dbReference type="FunFam" id="1.20.1050.10:FF:000004">
    <property type="entry name" value="Glutathione S-transferase F2"/>
    <property type="match status" value="1"/>
</dbReference>
<accession>A0AAV9ZHP8</accession>
<keyword evidence="8" id="KW-1185">Reference proteome</keyword>
<dbReference type="AlphaFoldDB" id="A0AAV9ZHP8"/>
<keyword evidence="3" id="KW-0808">Transferase</keyword>
<dbReference type="PANTHER" id="PTHR43900">
    <property type="entry name" value="GLUTATHIONE S-TRANSFERASE RHO"/>
    <property type="match status" value="1"/>
</dbReference>
<sequence>MVLKFYASQFVAAGNGIVALALAEKQAAFEFVPIDMAAGEHKTEEYIAMNPFGQVPVINDDGFAIYESRAICRYLDERFAGKGATLVPKGMKERAVVEQAISVESMAFAPPLAKVVMELVFKVHRGLAPDQALADEGMKEISDILEVFEVILAKHRYLAGDNFTLADLVHYAYAPMLAENGVDIMTVKERPNVARWWNELMSRPTWVKLKAGGMKSTL</sequence>
<dbReference type="PROSITE" id="PS50405">
    <property type="entry name" value="GST_CTER"/>
    <property type="match status" value="1"/>
</dbReference>
<evidence type="ECO:0000259" key="5">
    <source>
        <dbReference type="PROSITE" id="PS50404"/>
    </source>
</evidence>
<dbReference type="GO" id="GO:0043295">
    <property type="term" value="F:glutathione binding"/>
    <property type="evidence" value="ECO:0007669"/>
    <property type="project" value="TreeGrafter"/>
</dbReference>
<protein>
    <recommendedName>
        <fullName evidence="2">glutathione transferase</fullName>
        <ecNumber evidence="2">2.5.1.18</ecNumber>
    </recommendedName>
</protein>
<gene>
    <name evidence="7" type="ORF">R3P38DRAFT_3113603</name>
</gene>
<evidence type="ECO:0000256" key="1">
    <source>
        <dbReference type="ARBA" id="ARBA00010128"/>
    </source>
</evidence>
<dbReference type="InterPro" id="IPR004046">
    <property type="entry name" value="GST_C"/>
</dbReference>
<comment type="caution">
    <text evidence="7">The sequence shown here is derived from an EMBL/GenBank/DDBJ whole genome shotgun (WGS) entry which is preliminary data.</text>
</comment>
<dbReference type="Gene3D" id="3.40.30.10">
    <property type="entry name" value="Glutaredoxin"/>
    <property type="match status" value="1"/>
</dbReference>
<dbReference type="SUPFAM" id="SSF52833">
    <property type="entry name" value="Thioredoxin-like"/>
    <property type="match status" value="1"/>
</dbReference>
<comment type="catalytic activity">
    <reaction evidence="4">
        <text>RX + glutathione = an S-substituted glutathione + a halide anion + H(+)</text>
        <dbReference type="Rhea" id="RHEA:16437"/>
        <dbReference type="ChEBI" id="CHEBI:15378"/>
        <dbReference type="ChEBI" id="CHEBI:16042"/>
        <dbReference type="ChEBI" id="CHEBI:17792"/>
        <dbReference type="ChEBI" id="CHEBI:57925"/>
        <dbReference type="ChEBI" id="CHEBI:90779"/>
        <dbReference type="EC" id="2.5.1.18"/>
    </reaction>
</comment>
<name>A0AAV9ZHP8_9AGAR</name>
<evidence type="ECO:0000259" key="6">
    <source>
        <dbReference type="PROSITE" id="PS50405"/>
    </source>
</evidence>
<dbReference type="SFLD" id="SFLDG00358">
    <property type="entry name" value="Main_(cytGST)"/>
    <property type="match status" value="1"/>
</dbReference>
<dbReference type="InterPro" id="IPR004045">
    <property type="entry name" value="Glutathione_S-Trfase_N"/>
</dbReference>
<evidence type="ECO:0000313" key="7">
    <source>
        <dbReference type="EMBL" id="KAK6981547.1"/>
    </source>
</evidence>
<dbReference type="InterPro" id="IPR036249">
    <property type="entry name" value="Thioredoxin-like_sf"/>
</dbReference>
<dbReference type="PANTHER" id="PTHR43900:SF3">
    <property type="entry name" value="GLUTATHIONE S-TRANSFERASE RHO"/>
    <property type="match status" value="1"/>
</dbReference>
<dbReference type="Pfam" id="PF00043">
    <property type="entry name" value="GST_C"/>
    <property type="match status" value="1"/>
</dbReference>
<dbReference type="Gene3D" id="1.20.1050.10">
    <property type="match status" value="1"/>
</dbReference>
<evidence type="ECO:0000256" key="4">
    <source>
        <dbReference type="ARBA" id="ARBA00047960"/>
    </source>
</evidence>
<feature type="domain" description="GST C-terminal" evidence="6">
    <location>
        <begin position="90"/>
        <end position="218"/>
    </location>
</feature>
<dbReference type="InterPro" id="IPR040079">
    <property type="entry name" value="Glutathione_S-Trfase"/>
</dbReference>
<dbReference type="PROSITE" id="PS50404">
    <property type="entry name" value="GST_NTER"/>
    <property type="match status" value="1"/>
</dbReference>
<evidence type="ECO:0000256" key="3">
    <source>
        <dbReference type="ARBA" id="ARBA00022679"/>
    </source>
</evidence>
<dbReference type="InterPro" id="IPR036282">
    <property type="entry name" value="Glutathione-S-Trfase_C_sf"/>
</dbReference>
<dbReference type="Pfam" id="PF02798">
    <property type="entry name" value="GST_N"/>
    <property type="match status" value="1"/>
</dbReference>
<dbReference type="GO" id="GO:0009636">
    <property type="term" value="P:response to toxic substance"/>
    <property type="evidence" value="ECO:0007669"/>
    <property type="project" value="UniProtKB-ARBA"/>
</dbReference>
<dbReference type="FunFam" id="3.40.30.10:FF:000016">
    <property type="entry name" value="Glutathione S-transferase F2"/>
    <property type="match status" value="1"/>
</dbReference>
<dbReference type="GO" id="GO:0004364">
    <property type="term" value="F:glutathione transferase activity"/>
    <property type="evidence" value="ECO:0007669"/>
    <property type="project" value="UniProtKB-EC"/>
</dbReference>
<dbReference type="EC" id="2.5.1.18" evidence="2"/>
<dbReference type="SFLD" id="SFLDS00019">
    <property type="entry name" value="Glutathione_Transferase_(cytos"/>
    <property type="match status" value="1"/>
</dbReference>
<dbReference type="EMBL" id="JAWWNJ010000149">
    <property type="protein sequence ID" value="KAK6981547.1"/>
    <property type="molecule type" value="Genomic_DNA"/>
</dbReference>